<dbReference type="Pfam" id="PF00255">
    <property type="entry name" value="GSHPx"/>
    <property type="match status" value="1"/>
</dbReference>
<dbReference type="FunFam" id="3.40.30.10:FF:000010">
    <property type="entry name" value="Glutathione peroxidase"/>
    <property type="match status" value="1"/>
</dbReference>
<dbReference type="Gene3D" id="3.40.30.10">
    <property type="entry name" value="Glutaredoxin"/>
    <property type="match status" value="1"/>
</dbReference>
<organism evidence="6 7">
    <name type="scientific">Corynebacterium occultum</name>
    <dbReference type="NCBI Taxonomy" id="2675219"/>
    <lineage>
        <taxon>Bacteria</taxon>
        <taxon>Bacillati</taxon>
        <taxon>Actinomycetota</taxon>
        <taxon>Actinomycetes</taxon>
        <taxon>Mycobacteriales</taxon>
        <taxon>Corynebacteriaceae</taxon>
        <taxon>Corynebacterium</taxon>
    </lineage>
</organism>
<evidence type="ECO:0000256" key="3">
    <source>
        <dbReference type="ARBA" id="ARBA00023002"/>
    </source>
</evidence>
<evidence type="ECO:0000256" key="5">
    <source>
        <dbReference type="RuleBase" id="RU000499"/>
    </source>
</evidence>
<evidence type="ECO:0000256" key="4">
    <source>
        <dbReference type="PIRSR" id="PIRSR000303-1"/>
    </source>
</evidence>
<dbReference type="InterPro" id="IPR029759">
    <property type="entry name" value="GPX_AS"/>
</dbReference>
<dbReference type="GO" id="GO:0034599">
    <property type="term" value="P:cellular response to oxidative stress"/>
    <property type="evidence" value="ECO:0007669"/>
    <property type="project" value="TreeGrafter"/>
</dbReference>
<dbReference type="SUPFAM" id="SSF52833">
    <property type="entry name" value="Thioredoxin-like"/>
    <property type="match status" value="1"/>
</dbReference>
<dbReference type="KEGG" id="cok:COCCU_11705"/>
<dbReference type="PIRSF" id="PIRSF000303">
    <property type="entry name" value="Glutathion_perox"/>
    <property type="match status" value="1"/>
</dbReference>
<keyword evidence="2 5" id="KW-0575">Peroxidase</keyword>
<dbReference type="CDD" id="cd00340">
    <property type="entry name" value="GSH_Peroxidase"/>
    <property type="match status" value="1"/>
</dbReference>
<dbReference type="EMBL" id="CP046455">
    <property type="protein sequence ID" value="QGU08242.1"/>
    <property type="molecule type" value="Genomic_DNA"/>
</dbReference>
<evidence type="ECO:0000256" key="1">
    <source>
        <dbReference type="ARBA" id="ARBA00006926"/>
    </source>
</evidence>
<dbReference type="PROSITE" id="PS51355">
    <property type="entry name" value="GLUTATHIONE_PEROXID_3"/>
    <property type="match status" value="1"/>
</dbReference>
<sequence length="161" mass="17572">MSAIHDIDISYNDGSTGTLGDYKGKVVLVVNTASQCGFTPQYQGLQQLQETYSERGFTVLGVPCNQFGGQEPGSDGEVAEFCSLNYGVNFPLSTKVEVNGENTHPLYRELKQSSDAQGESGDVKWNFEKFLLSPEGEVLGRYRSATTPAELSEVIEAHLPR</sequence>
<dbReference type="PANTHER" id="PTHR11592">
    <property type="entry name" value="GLUTATHIONE PEROXIDASE"/>
    <property type="match status" value="1"/>
</dbReference>
<protein>
    <recommendedName>
        <fullName evidence="5">Glutathione peroxidase</fullName>
    </recommendedName>
</protein>
<keyword evidence="7" id="KW-1185">Reference proteome</keyword>
<reference evidence="6 7" key="1">
    <citation type="submission" date="2019-11" db="EMBL/GenBank/DDBJ databases">
        <title>Complete genome sequence of Corynebacterium kalinowskii 1959, a novel Corynebacterium species isolated from soil of a small paddock in Vilsendorf, Germany.</title>
        <authorList>
            <person name="Schaffert L."/>
            <person name="Ruwe M."/>
            <person name="Milse J."/>
            <person name="Hanuschka K."/>
            <person name="Ortseifen V."/>
            <person name="Droste J."/>
            <person name="Brandt D."/>
            <person name="Schlueter L."/>
            <person name="Kutter Y."/>
            <person name="Vinke S."/>
            <person name="Viehoefer P."/>
            <person name="Jacob L."/>
            <person name="Luebke N.-C."/>
            <person name="Schulte-Berndt E."/>
            <person name="Hain C."/>
            <person name="Linder M."/>
            <person name="Schmidt P."/>
            <person name="Wollenschlaeger L."/>
            <person name="Luttermann T."/>
            <person name="Thieme E."/>
            <person name="Hassa J."/>
            <person name="Haak M."/>
            <person name="Wittchen M."/>
            <person name="Mentz A."/>
            <person name="Persicke M."/>
            <person name="Busche T."/>
            <person name="Ruckert C."/>
        </authorList>
    </citation>
    <scope>NUCLEOTIDE SEQUENCE [LARGE SCALE GENOMIC DNA]</scope>
    <source>
        <strain evidence="6 7">2039</strain>
    </source>
</reference>
<dbReference type="AlphaFoldDB" id="A0A6B8VRP9"/>
<keyword evidence="3 5" id="KW-0560">Oxidoreductase</keyword>
<dbReference type="GO" id="GO:0004601">
    <property type="term" value="F:peroxidase activity"/>
    <property type="evidence" value="ECO:0007669"/>
    <property type="project" value="UniProtKB-KW"/>
</dbReference>
<name>A0A6B8VRP9_9CORY</name>
<evidence type="ECO:0000313" key="7">
    <source>
        <dbReference type="Proteomes" id="UP000424462"/>
    </source>
</evidence>
<proteinExistence type="inferred from homology"/>
<dbReference type="PANTHER" id="PTHR11592:SF40">
    <property type="entry name" value="THIOREDOXIN_GLUTATHIONE PEROXIDASE BTUE"/>
    <property type="match status" value="1"/>
</dbReference>
<dbReference type="Proteomes" id="UP000424462">
    <property type="component" value="Chromosome"/>
</dbReference>
<evidence type="ECO:0000313" key="6">
    <source>
        <dbReference type="EMBL" id="QGU08242.1"/>
    </source>
</evidence>
<gene>
    <name evidence="6" type="primary">gpx1</name>
    <name evidence="6" type="ORF">COCCU_11705</name>
</gene>
<dbReference type="RefSeq" id="WP_156231644.1">
    <property type="nucleotide sequence ID" value="NZ_CP046455.1"/>
</dbReference>
<accession>A0A6B8VRP9</accession>
<dbReference type="InterPro" id="IPR000889">
    <property type="entry name" value="Glutathione_peroxidase"/>
</dbReference>
<dbReference type="InterPro" id="IPR036249">
    <property type="entry name" value="Thioredoxin-like_sf"/>
</dbReference>
<dbReference type="PRINTS" id="PR01011">
    <property type="entry name" value="GLUTPROXDASE"/>
</dbReference>
<comment type="similarity">
    <text evidence="1 5">Belongs to the glutathione peroxidase family.</text>
</comment>
<feature type="active site" evidence="4">
    <location>
        <position position="36"/>
    </location>
</feature>
<dbReference type="PROSITE" id="PS00460">
    <property type="entry name" value="GLUTATHIONE_PEROXID_1"/>
    <property type="match status" value="1"/>
</dbReference>
<evidence type="ECO:0000256" key="2">
    <source>
        <dbReference type="ARBA" id="ARBA00022559"/>
    </source>
</evidence>